<dbReference type="EMBL" id="SPVF01000094">
    <property type="protein sequence ID" value="TFW23587.1"/>
    <property type="molecule type" value="Genomic_DNA"/>
</dbReference>
<protein>
    <submittedName>
        <fullName evidence="1">Uncharacterized protein</fullName>
    </submittedName>
</protein>
<dbReference type="Proteomes" id="UP000298438">
    <property type="component" value="Unassembled WGS sequence"/>
</dbReference>
<dbReference type="RefSeq" id="WP_135206433.1">
    <property type="nucleotide sequence ID" value="NZ_SPVF01000094.1"/>
</dbReference>
<evidence type="ECO:0000313" key="2">
    <source>
        <dbReference type="Proteomes" id="UP000298438"/>
    </source>
</evidence>
<name>A0A4Y9SH49_9BURK</name>
<reference evidence="1 2" key="1">
    <citation type="submission" date="2019-03" db="EMBL/GenBank/DDBJ databases">
        <title>Draft Genome Sequence of Massilia arenosa sp. nov., a Novel Massilia Species Isolated from a Sandy-loam Maize Soil.</title>
        <authorList>
            <person name="Raths R."/>
            <person name="Peta V."/>
            <person name="Bucking H."/>
        </authorList>
    </citation>
    <scope>NUCLEOTIDE SEQUENCE [LARGE SCALE GENOMIC DNA]</scope>
    <source>
        <strain evidence="1 2">MC02</strain>
    </source>
</reference>
<dbReference type="AlphaFoldDB" id="A0A4Y9SH49"/>
<comment type="caution">
    <text evidence="1">The sequence shown here is derived from an EMBL/GenBank/DDBJ whole genome shotgun (WGS) entry which is preliminary data.</text>
</comment>
<gene>
    <name evidence="1" type="ORF">E4L96_06655</name>
</gene>
<dbReference type="OrthoDB" id="8758376at2"/>
<organism evidence="1 2">
    <name type="scientific">Zemynaea arenosa</name>
    <dbReference type="NCBI Taxonomy" id="2561931"/>
    <lineage>
        <taxon>Bacteria</taxon>
        <taxon>Pseudomonadati</taxon>
        <taxon>Pseudomonadota</taxon>
        <taxon>Betaproteobacteria</taxon>
        <taxon>Burkholderiales</taxon>
        <taxon>Oxalobacteraceae</taxon>
        <taxon>Telluria group</taxon>
        <taxon>Zemynaea</taxon>
    </lineage>
</organism>
<keyword evidence="2" id="KW-1185">Reference proteome</keyword>
<evidence type="ECO:0000313" key="1">
    <source>
        <dbReference type="EMBL" id="TFW23587.1"/>
    </source>
</evidence>
<accession>A0A4Y9SH49</accession>
<proteinExistence type="predicted"/>
<sequence length="71" mass="7980">MPVLEYTRSQGQRLTYQIEYDQGEYFIQRDGVMKKAVPDPIVAGVATSEASPDLMRRMAIADIEALIGMDE</sequence>